<reference evidence="2 3" key="1">
    <citation type="submission" date="2020-02" db="EMBL/GenBank/DDBJ databases">
        <authorList>
            <person name="Chaudhuri R."/>
        </authorList>
    </citation>
    <scope>NUCLEOTIDE SEQUENCE [LARGE SCALE GENOMIC DNA]</scope>
    <source>
        <strain evidence="2">SFB21</strain>
    </source>
</reference>
<dbReference type="EMBL" id="CADDTS010000006">
    <property type="protein sequence ID" value="CAB1208026.1"/>
    <property type="molecule type" value="Genomic_DNA"/>
</dbReference>
<proteinExistence type="predicted"/>
<evidence type="ECO:0000313" key="2">
    <source>
        <dbReference type="EMBL" id="CAB1208026.1"/>
    </source>
</evidence>
<evidence type="ECO:0000313" key="3">
    <source>
        <dbReference type="Proteomes" id="UP000489961"/>
    </source>
</evidence>
<sequence>MILTTKLKYMAFACMLGVALTGCGSNSDSSSEPVKGEVTVEKSVSALIQSAQGTALSDVEITIAGQTFKTDVNGLAAFKVNLPQSTNSVVVRLSRAGFINQSVLVNVKDLAHITANLLSIKQSVAVSNIEDAQIIESDYSHAQITIPANAFVLPNGQPATGPVTVEFSPWDIQSADLNAMPANGEAIDAQGNRTNLISAGMITATFKNAAGDHLQLAKGQTADIQMDLPLTSINNQALAIGSKIPMWHFDEAKGLWVEEGEGQVIASQTSSTGLAVHATVSHFSTWNWDFKFDNGGKVFVQCKSATVTVPCHVTAQVKLDDGSSFTKVNSIPSEGSTVINMPSDGSILWTAKDESGTLIGEKTSGTTGTVIIDLGTPTTDNFVKCVTAEKKAVACSGDFNGIAFTVPAEGGRIISGLKNATNLTWTAASARYEQGAAVYQATGSVTSALKGPVTITLRETTKLFDQYKVSLRCNSSEAVPSYCTVNLTGNYYSYSAGSNVEQPSFYKQYRLPLNQRISVYLPIPPQSQVDWAWVSADGVLEKGNLQKLDYWSSESIYEDNQIQFDFDQVEWCDATMNNVELDSNNPPKDSIPMCWVPT</sequence>
<feature type="signal peptide" evidence="1">
    <location>
        <begin position="1"/>
        <end position="24"/>
    </location>
</feature>
<protein>
    <recommendedName>
        <fullName evidence="4">Carboxypeptidase regulatory-like domain-containing protein</fullName>
    </recommendedName>
</protein>
<dbReference type="Proteomes" id="UP000489961">
    <property type="component" value="Unassembled WGS sequence"/>
</dbReference>
<dbReference type="RefSeq" id="WP_174558274.1">
    <property type="nucleotide sequence ID" value="NZ_CADDTS010000006.1"/>
</dbReference>
<comment type="caution">
    <text evidence="2">The sequence shown here is derived from an EMBL/GenBank/DDBJ whole genome shotgun (WGS) entry which is preliminary data.</text>
</comment>
<evidence type="ECO:0008006" key="4">
    <source>
        <dbReference type="Google" id="ProtNLM"/>
    </source>
</evidence>
<evidence type="ECO:0000256" key="1">
    <source>
        <dbReference type="SAM" id="SignalP"/>
    </source>
</evidence>
<organism evidence="2 3">
    <name type="scientific">Acinetobacter bouvetii</name>
    <dbReference type="NCBI Taxonomy" id="202951"/>
    <lineage>
        <taxon>Bacteria</taxon>
        <taxon>Pseudomonadati</taxon>
        <taxon>Pseudomonadota</taxon>
        <taxon>Gammaproteobacteria</taxon>
        <taxon>Moraxellales</taxon>
        <taxon>Moraxellaceae</taxon>
        <taxon>Acinetobacter</taxon>
    </lineage>
</organism>
<gene>
    <name evidence="2" type="ORF">SFB21_0265</name>
</gene>
<dbReference type="PROSITE" id="PS51257">
    <property type="entry name" value="PROKAR_LIPOPROTEIN"/>
    <property type="match status" value="1"/>
</dbReference>
<name>A0A811G8E2_9GAMM</name>
<accession>A0A811G8E2</accession>
<dbReference type="AlphaFoldDB" id="A0A811G8E2"/>
<keyword evidence="1" id="KW-0732">Signal</keyword>
<feature type="chain" id="PRO_5032682985" description="Carboxypeptidase regulatory-like domain-containing protein" evidence="1">
    <location>
        <begin position="25"/>
        <end position="598"/>
    </location>
</feature>